<dbReference type="PANTHER" id="PTHR31900:SF28">
    <property type="entry name" value="FBD DOMAIN-CONTAINING PROTEIN"/>
    <property type="match status" value="1"/>
</dbReference>
<keyword evidence="3" id="KW-1185">Reference proteome</keyword>
<dbReference type="Gene3D" id="3.80.10.10">
    <property type="entry name" value="Ribonuclease Inhibitor"/>
    <property type="match status" value="1"/>
</dbReference>
<dbReference type="InterPro" id="IPR032675">
    <property type="entry name" value="LRR_dom_sf"/>
</dbReference>
<dbReference type="SMART" id="SM00579">
    <property type="entry name" value="FBD"/>
    <property type="match status" value="1"/>
</dbReference>
<evidence type="ECO:0000313" key="3">
    <source>
        <dbReference type="Proteomes" id="UP000824890"/>
    </source>
</evidence>
<dbReference type="Proteomes" id="UP000824890">
    <property type="component" value="Unassembled WGS sequence"/>
</dbReference>
<feature type="domain" description="FBD" evidence="1">
    <location>
        <begin position="384"/>
        <end position="459"/>
    </location>
</feature>
<gene>
    <name evidence="2" type="ORF">HID58_042307</name>
</gene>
<dbReference type="PANTHER" id="PTHR31900">
    <property type="entry name" value="F-BOX/RNI SUPERFAMILY PROTEIN-RELATED"/>
    <property type="match status" value="1"/>
</dbReference>
<evidence type="ECO:0000313" key="2">
    <source>
        <dbReference type="EMBL" id="KAH0902804.1"/>
    </source>
</evidence>
<evidence type="ECO:0000259" key="1">
    <source>
        <dbReference type="SMART" id="SM00579"/>
    </source>
</evidence>
<reference evidence="2 3" key="1">
    <citation type="submission" date="2021-05" db="EMBL/GenBank/DDBJ databases">
        <title>Genome Assembly of Synthetic Allotetraploid Brassica napus Reveals Homoeologous Exchanges between Subgenomes.</title>
        <authorList>
            <person name="Davis J.T."/>
        </authorList>
    </citation>
    <scope>NUCLEOTIDE SEQUENCE [LARGE SCALE GENOMIC DNA]</scope>
    <source>
        <strain evidence="3">cv. Da-Ae</strain>
        <tissue evidence="2">Seedling</tissue>
    </source>
</reference>
<accession>A0ABQ8BDC8</accession>
<dbReference type="SUPFAM" id="SSF81383">
    <property type="entry name" value="F-box domain"/>
    <property type="match status" value="1"/>
</dbReference>
<dbReference type="Pfam" id="PF00646">
    <property type="entry name" value="F-box"/>
    <property type="match status" value="1"/>
</dbReference>
<dbReference type="InterPro" id="IPR001810">
    <property type="entry name" value="F-box_dom"/>
</dbReference>
<dbReference type="InterPro" id="IPR050232">
    <property type="entry name" value="FBL13/AtMIF1-like"/>
</dbReference>
<protein>
    <recommendedName>
        <fullName evidence="1">FBD domain-containing protein</fullName>
    </recommendedName>
</protein>
<dbReference type="SUPFAM" id="SSF52047">
    <property type="entry name" value="RNI-like"/>
    <property type="match status" value="1"/>
</dbReference>
<dbReference type="Pfam" id="PF08387">
    <property type="entry name" value="FBD"/>
    <property type="match status" value="1"/>
</dbReference>
<name>A0ABQ8BDC8_BRANA</name>
<dbReference type="InterPro" id="IPR036047">
    <property type="entry name" value="F-box-like_dom_sf"/>
</dbReference>
<dbReference type="InterPro" id="IPR006566">
    <property type="entry name" value="FBD"/>
</dbReference>
<comment type="caution">
    <text evidence="2">The sequence shown here is derived from an EMBL/GenBank/DDBJ whole genome shotgun (WGS) entry which is preliminary data.</text>
</comment>
<proteinExistence type="predicted"/>
<sequence>PQGLKYITAGVKTIQYFAVFSDSLLQFVLGVCQDMDKISQLPDELLLKVLLPLPTKVAANTSILSKRWEFLWMWLPKLEYDHSMDERKSLIDFITLNMPQHRAPVIESLRLNFSYGYEGSVTREDIRMWVAIAVTRFLRELSLDLYPNFESQTTKLPSSLYTCKSLVILKLEEGILVDVPHQKSLHRLLSSCPVLEDLFVKHNGCESEHLETFSVIVPSLQRLTLKICRGSFFQALVMNTPSLKYFKFTDYTCEHDDFSDIDFDFDYNGYSFYSDDMPKLEEMEVDSTYLDTENFVSLITYVKRLSLCLPDQAEKALYREGLVLSQLRHLKLCSCTIKWSKLLVLFLKDSPNLQELVVHLTIDHTDICEDPPVCWENQLNCVPGCLLSSLGTFKWIGIYGSQKELDLVKFVLRNACCLKTATILFRSWDSALEEDELEMVIQDLSLSSRGSKDVKLVFV</sequence>
<feature type="non-terminal residue" evidence="2">
    <location>
        <position position="1"/>
    </location>
</feature>
<organism evidence="2 3">
    <name type="scientific">Brassica napus</name>
    <name type="common">Rape</name>
    <dbReference type="NCBI Taxonomy" id="3708"/>
    <lineage>
        <taxon>Eukaryota</taxon>
        <taxon>Viridiplantae</taxon>
        <taxon>Streptophyta</taxon>
        <taxon>Embryophyta</taxon>
        <taxon>Tracheophyta</taxon>
        <taxon>Spermatophyta</taxon>
        <taxon>Magnoliopsida</taxon>
        <taxon>eudicotyledons</taxon>
        <taxon>Gunneridae</taxon>
        <taxon>Pentapetalae</taxon>
        <taxon>rosids</taxon>
        <taxon>malvids</taxon>
        <taxon>Brassicales</taxon>
        <taxon>Brassicaceae</taxon>
        <taxon>Brassiceae</taxon>
        <taxon>Brassica</taxon>
    </lineage>
</organism>
<dbReference type="EMBL" id="JAGKQM010000011">
    <property type="protein sequence ID" value="KAH0902804.1"/>
    <property type="molecule type" value="Genomic_DNA"/>
</dbReference>